<accession>A0A7D4UF74</accession>
<gene>
    <name evidence="1" type="ORF">HQ865_22630</name>
</gene>
<name>A0A7D4UF74_9SPHI</name>
<keyword evidence="2" id="KW-1185">Reference proteome</keyword>
<dbReference type="KEGG" id="mmab:HQ865_22630"/>
<sequence length="222" mass="25745">MLQAIPTKNGTGVSIYGDYGDLKSLYEAVDHIANTLNGDNKFQKGQHQLLMNFAYEIRKGYSGLRLTEEMRFPGEQHTLHYYGFQLVWTDILIFISTLRHNAGYIQTDRLQQATLYLLEYVIEKALDDYDRAAASEIKNFITYGIPVSNEYSFIIYQAIHIEYVSGKSGKARFKKIPKLLNNYFNTWAPEYKSLIASFEQSAKEQNCEITDLEFQDFPDIKW</sequence>
<proteinExistence type="predicted"/>
<protein>
    <submittedName>
        <fullName evidence="1">Uncharacterized protein</fullName>
    </submittedName>
</protein>
<dbReference type="EMBL" id="CP054139">
    <property type="protein sequence ID" value="QKJ32439.1"/>
    <property type="molecule type" value="Genomic_DNA"/>
</dbReference>
<organism evidence="1 2">
    <name type="scientific">Mucilaginibacter mali</name>
    <dbReference type="NCBI Taxonomy" id="2740462"/>
    <lineage>
        <taxon>Bacteria</taxon>
        <taxon>Pseudomonadati</taxon>
        <taxon>Bacteroidota</taxon>
        <taxon>Sphingobacteriia</taxon>
        <taxon>Sphingobacteriales</taxon>
        <taxon>Sphingobacteriaceae</taxon>
        <taxon>Mucilaginibacter</taxon>
    </lineage>
</organism>
<dbReference type="InterPro" id="IPR054199">
    <property type="entry name" value="DUF6904"/>
</dbReference>
<dbReference type="AlphaFoldDB" id="A0A7D4UF74"/>
<dbReference type="Pfam" id="PF21845">
    <property type="entry name" value="DUF6904"/>
    <property type="match status" value="1"/>
</dbReference>
<dbReference type="RefSeq" id="WP_173417089.1">
    <property type="nucleotide sequence ID" value="NZ_CP054139.1"/>
</dbReference>
<evidence type="ECO:0000313" key="1">
    <source>
        <dbReference type="EMBL" id="QKJ32439.1"/>
    </source>
</evidence>
<evidence type="ECO:0000313" key="2">
    <source>
        <dbReference type="Proteomes" id="UP000505355"/>
    </source>
</evidence>
<reference evidence="1 2" key="1">
    <citation type="submission" date="2020-05" db="EMBL/GenBank/DDBJ databases">
        <title>Mucilaginibacter mali sp. nov.</title>
        <authorList>
            <person name="Kim H.S."/>
            <person name="Lee K.C."/>
            <person name="Suh M.K."/>
            <person name="Kim J.-S."/>
            <person name="Han K.-I."/>
            <person name="Eom M.K."/>
            <person name="Shin Y.K."/>
            <person name="Lee J.-S."/>
        </authorList>
    </citation>
    <scope>NUCLEOTIDE SEQUENCE [LARGE SCALE GENOMIC DNA]</scope>
    <source>
        <strain evidence="1 2">G2-14</strain>
    </source>
</reference>
<dbReference type="Proteomes" id="UP000505355">
    <property type="component" value="Chromosome"/>
</dbReference>